<dbReference type="RefSeq" id="WP_003429899.1">
    <property type="nucleotide sequence ID" value="NZ_CACRTU010000008.1"/>
</dbReference>
<dbReference type="AlphaFoldDB" id="A0A6N2Z5F0"/>
<proteinExistence type="predicted"/>
<dbReference type="EMBL" id="CACRTU010000008">
    <property type="protein sequence ID" value="VYT73248.1"/>
    <property type="molecule type" value="Genomic_DNA"/>
</dbReference>
<protein>
    <submittedName>
        <fullName evidence="1">Uncharacterized protein</fullName>
    </submittedName>
</protein>
<organism evidence="1">
    <name type="scientific">Clostridium butyricum</name>
    <dbReference type="NCBI Taxonomy" id="1492"/>
    <lineage>
        <taxon>Bacteria</taxon>
        <taxon>Bacillati</taxon>
        <taxon>Bacillota</taxon>
        <taxon>Clostridia</taxon>
        <taxon>Eubacteriales</taxon>
        <taxon>Clostridiaceae</taxon>
        <taxon>Clostridium</taxon>
    </lineage>
</organism>
<sequence>MNEKEIETNQVDEFYTSVGFYLAEKESDLGLLASTDERKYYRFLVRTIPNVSNIDIIALTNLACLLAQFKKLNSFINNIEENIELYLKLISKRNETVTKIDMLLKSYGLTGTTRNKMVIPYEIESEEN</sequence>
<reference evidence="1" key="1">
    <citation type="submission" date="2019-11" db="EMBL/GenBank/DDBJ databases">
        <authorList>
            <person name="Feng L."/>
        </authorList>
    </citation>
    <scope>NUCLEOTIDE SEQUENCE</scope>
    <source>
        <strain evidence="1">CButyricumLFYP62</strain>
    </source>
</reference>
<name>A0A6N2Z5F0_CLOBU</name>
<accession>A0A6N2Z5F0</accession>
<evidence type="ECO:0000313" key="1">
    <source>
        <dbReference type="EMBL" id="VYT73248.1"/>
    </source>
</evidence>
<gene>
    <name evidence="1" type="ORF">CBLFYP62_00601</name>
</gene>